<gene>
    <name evidence="2" type="ORF">BDQ12DRAFT_690148</name>
</gene>
<name>A0A5C3LLU2_9AGAR</name>
<protein>
    <recommendedName>
        <fullName evidence="4">Secreted protein</fullName>
    </recommendedName>
</protein>
<proteinExistence type="predicted"/>
<organism evidence="2 3">
    <name type="scientific">Crucibulum laeve</name>
    <dbReference type="NCBI Taxonomy" id="68775"/>
    <lineage>
        <taxon>Eukaryota</taxon>
        <taxon>Fungi</taxon>
        <taxon>Dikarya</taxon>
        <taxon>Basidiomycota</taxon>
        <taxon>Agaricomycotina</taxon>
        <taxon>Agaricomycetes</taxon>
        <taxon>Agaricomycetidae</taxon>
        <taxon>Agaricales</taxon>
        <taxon>Agaricineae</taxon>
        <taxon>Nidulariaceae</taxon>
        <taxon>Crucibulum</taxon>
    </lineage>
</organism>
<keyword evidence="3" id="KW-1185">Reference proteome</keyword>
<evidence type="ECO:0000313" key="3">
    <source>
        <dbReference type="Proteomes" id="UP000308652"/>
    </source>
</evidence>
<accession>A0A5C3LLU2</accession>
<reference evidence="2 3" key="1">
    <citation type="journal article" date="2019" name="Nat. Ecol. Evol.">
        <title>Megaphylogeny resolves global patterns of mushroom evolution.</title>
        <authorList>
            <person name="Varga T."/>
            <person name="Krizsan K."/>
            <person name="Foldi C."/>
            <person name="Dima B."/>
            <person name="Sanchez-Garcia M."/>
            <person name="Sanchez-Ramirez S."/>
            <person name="Szollosi G.J."/>
            <person name="Szarkandi J.G."/>
            <person name="Papp V."/>
            <person name="Albert L."/>
            <person name="Andreopoulos W."/>
            <person name="Angelini C."/>
            <person name="Antonin V."/>
            <person name="Barry K.W."/>
            <person name="Bougher N.L."/>
            <person name="Buchanan P."/>
            <person name="Buyck B."/>
            <person name="Bense V."/>
            <person name="Catcheside P."/>
            <person name="Chovatia M."/>
            <person name="Cooper J."/>
            <person name="Damon W."/>
            <person name="Desjardin D."/>
            <person name="Finy P."/>
            <person name="Geml J."/>
            <person name="Haridas S."/>
            <person name="Hughes K."/>
            <person name="Justo A."/>
            <person name="Karasinski D."/>
            <person name="Kautmanova I."/>
            <person name="Kiss B."/>
            <person name="Kocsube S."/>
            <person name="Kotiranta H."/>
            <person name="LaButti K.M."/>
            <person name="Lechner B.E."/>
            <person name="Liimatainen K."/>
            <person name="Lipzen A."/>
            <person name="Lukacs Z."/>
            <person name="Mihaltcheva S."/>
            <person name="Morgado L.N."/>
            <person name="Niskanen T."/>
            <person name="Noordeloos M.E."/>
            <person name="Ohm R.A."/>
            <person name="Ortiz-Santana B."/>
            <person name="Ovrebo C."/>
            <person name="Racz N."/>
            <person name="Riley R."/>
            <person name="Savchenko A."/>
            <person name="Shiryaev A."/>
            <person name="Soop K."/>
            <person name="Spirin V."/>
            <person name="Szebenyi C."/>
            <person name="Tomsovsky M."/>
            <person name="Tulloss R.E."/>
            <person name="Uehling J."/>
            <person name="Grigoriev I.V."/>
            <person name="Vagvolgyi C."/>
            <person name="Papp T."/>
            <person name="Martin F.M."/>
            <person name="Miettinen O."/>
            <person name="Hibbett D.S."/>
            <person name="Nagy L.G."/>
        </authorList>
    </citation>
    <scope>NUCLEOTIDE SEQUENCE [LARGE SCALE GENOMIC DNA]</scope>
    <source>
        <strain evidence="2 3">CBS 166.37</strain>
    </source>
</reference>
<evidence type="ECO:0008006" key="4">
    <source>
        <dbReference type="Google" id="ProtNLM"/>
    </source>
</evidence>
<feature type="chain" id="PRO_5022682535" description="Secreted protein" evidence="1">
    <location>
        <begin position="19"/>
        <end position="87"/>
    </location>
</feature>
<feature type="signal peptide" evidence="1">
    <location>
        <begin position="1"/>
        <end position="18"/>
    </location>
</feature>
<sequence>MGVNWVLDGIMWAQYLTAFSLLLHQMQTPSHSMAFFRVPSTITFNQCDNLKLEHIGVCLCCDVETCIQFRILSPMSLILPKRPTLLS</sequence>
<dbReference type="AlphaFoldDB" id="A0A5C3LLU2"/>
<evidence type="ECO:0000313" key="2">
    <source>
        <dbReference type="EMBL" id="TFK34104.1"/>
    </source>
</evidence>
<keyword evidence="1" id="KW-0732">Signal</keyword>
<dbReference type="Proteomes" id="UP000308652">
    <property type="component" value="Unassembled WGS sequence"/>
</dbReference>
<dbReference type="EMBL" id="ML213636">
    <property type="protein sequence ID" value="TFK34104.1"/>
    <property type="molecule type" value="Genomic_DNA"/>
</dbReference>
<evidence type="ECO:0000256" key="1">
    <source>
        <dbReference type="SAM" id="SignalP"/>
    </source>
</evidence>